<keyword evidence="3" id="KW-1185">Reference proteome</keyword>
<name>A0A5D0QXP9_9FLAO</name>
<comment type="caution">
    <text evidence="2">The sequence shown here is derived from an EMBL/GenBank/DDBJ whole genome shotgun (WGS) entry which is preliminary data.</text>
</comment>
<accession>A0A5D0QXP9</accession>
<dbReference type="EMBL" id="VSKL01000002">
    <property type="protein sequence ID" value="TYB73659.1"/>
    <property type="molecule type" value="Genomic_DNA"/>
</dbReference>
<sequence>MKHNPFTSNTYQETWLKYFAKQKEGKQFQFIKNLSFIRHKFLPYYINAGRNMTNGVTYKVDTSASDYKNKSVVIYDVPDYCDVSNTIENANLKIHKVRQYKGFLADLSKVTSFEAYLQNTLNAKSRNKFRSTLKKFESCFDVSYNYYYGDIAPDEYKTMMANFKNLVETRYGDLKINTSLISEWPFYEELVYKMLHEKKAMIISIDVAGKPISMSLAFLGENSLVGAVKAFNTNYYKFNVGHIEISKFIGWCIENNKEILDFSKGEYEYKTKWTNTNYLYNCHVLYDDSSVTSKVTGLLLVKYFELKQYLRDKNFNLFVAKTRFALKNLGASKEQKLPFKIQPITEDIDFNAYQLVDLNEEAERFPFLNRLVFDGLYQKPECFSGIKIYRSVKIIEGKPNYVVIGTKNKYLIEIL</sequence>
<dbReference type="Proteomes" id="UP000324358">
    <property type="component" value="Unassembled WGS sequence"/>
</dbReference>
<reference evidence="2 3" key="1">
    <citation type="submission" date="2019-08" db="EMBL/GenBank/DDBJ databases">
        <title>Genomes of Antarctic Bizionia species.</title>
        <authorList>
            <person name="Bowman J.P."/>
        </authorList>
    </citation>
    <scope>NUCLEOTIDE SEQUENCE [LARGE SCALE GENOMIC DNA]</scope>
    <source>
        <strain evidence="2 3">APA-1</strain>
    </source>
</reference>
<dbReference type="Gene3D" id="3.40.630.30">
    <property type="match status" value="1"/>
</dbReference>
<keyword evidence="2" id="KW-0808">Transferase</keyword>
<dbReference type="OrthoDB" id="1422531at2"/>
<evidence type="ECO:0000313" key="2">
    <source>
        <dbReference type="EMBL" id="TYB73659.1"/>
    </source>
</evidence>
<dbReference type="Pfam" id="PF13480">
    <property type="entry name" value="Acetyltransf_6"/>
    <property type="match status" value="1"/>
</dbReference>
<dbReference type="GO" id="GO:0016740">
    <property type="term" value="F:transferase activity"/>
    <property type="evidence" value="ECO:0007669"/>
    <property type="project" value="UniProtKB-KW"/>
</dbReference>
<dbReference type="InterPro" id="IPR038740">
    <property type="entry name" value="BioF2-like_GNAT_dom"/>
</dbReference>
<organism evidence="2 3">
    <name type="scientific">Bizionia algoritergicola</name>
    <dbReference type="NCBI Taxonomy" id="291187"/>
    <lineage>
        <taxon>Bacteria</taxon>
        <taxon>Pseudomonadati</taxon>
        <taxon>Bacteroidota</taxon>
        <taxon>Flavobacteriia</taxon>
        <taxon>Flavobacteriales</taxon>
        <taxon>Flavobacteriaceae</taxon>
        <taxon>Bizionia</taxon>
    </lineage>
</organism>
<dbReference type="InterPro" id="IPR016181">
    <property type="entry name" value="Acyl_CoA_acyltransferase"/>
</dbReference>
<gene>
    <name evidence="2" type="ORF">ES675_08385</name>
</gene>
<dbReference type="SUPFAM" id="SSF55729">
    <property type="entry name" value="Acyl-CoA N-acyltransferases (Nat)"/>
    <property type="match status" value="1"/>
</dbReference>
<proteinExistence type="predicted"/>
<protein>
    <submittedName>
        <fullName evidence="2">GNAT family N-acetyltransferase</fullName>
    </submittedName>
</protein>
<evidence type="ECO:0000259" key="1">
    <source>
        <dbReference type="Pfam" id="PF13480"/>
    </source>
</evidence>
<feature type="domain" description="BioF2-like acetyltransferase" evidence="1">
    <location>
        <begin position="124"/>
        <end position="270"/>
    </location>
</feature>
<evidence type="ECO:0000313" key="3">
    <source>
        <dbReference type="Proteomes" id="UP000324358"/>
    </source>
</evidence>
<dbReference type="RefSeq" id="WP_066248042.1">
    <property type="nucleotide sequence ID" value="NZ_VSKL01000002.1"/>
</dbReference>
<dbReference type="AlphaFoldDB" id="A0A5D0QXP9"/>